<name>A0ABQ9W8X5_SAGOE</name>
<accession>A0ABQ9W8X5</accession>
<organism evidence="1 2">
    <name type="scientific">Saguinus oedipus</name>
    <name type="common">Cotton-top tamarin</name>
    <name type="synonym">Oedipomidas oedipus</name>
    <dbReference type="NCBI Taxonomy" id="9490"/>
    <lineage>
        <taxon>Eukaryota</taxon>
        <taxon>Metazoa</taxon>
        <taxon>Chordata</taxon>
        <taxon>Craniata</taxon>
        <taxon>Vertebrata</taxon>
        <taxon>Euteleostomi</taxon>
        <taxon>Mammalia</taxon>
        <taxon>Eutheria</taxon>
        <taxon>Euarchontoglires</taxon>
        <taxon>Primates</taxon>
        <taxon>Haplorrhini</taxon>
        <taxon>Platyrrhini</taxon>
        <taxon>Cebidae</taxon>
        <taxon>Callitrichinae</taxon>
        <taxon>Saguinus</taxon>
    </lineage>
</organism>
<proteinExistence type="predicted"/>
<keyword evidence="2" id="KW-1185">Reference proteome</keyword>
<evidence type="ECO:0000313" key="1">
    <source>
        <dbReference type="EMBL" id="KAK2117534.1"/>
    </source>
</evidence>
<dbReference type="Proteomes" id="UP001266305">
    <property type="component" value="Unassembled WGS sequence"/>
</dbReference>
<evidence type="ECO:0000313" key="2">
    <source>
        <dbReference type="Proteomes" id="UP001266305"/>
    </source>
</evidence>
<sequence length="86" mass="9470">MDDDVPVSWVNDEVLVSWVDDDVPMSCVDDDVPLSWVDDDVPVSWVNDVPMSRLHRAPHIDFESICHALLSLKSSSGLSHGGLTPV</sequence>
<gene>
    <name evidence="1" type="ORF">P7K49_004420</name>
</gene>
<reference evidence="1 2" key="1">
    <citation type="submission" date="2023-05" db="EMBL/GenBank/DDBJ databases">
        <title>B98-5 Cell Line De Novo Hybrid Assembly: An Optical Mapping Approach.</title>
        <authorList>
            <person name="Kananen K."/>
            <person name="Auerbach J.A."/>
            <person name="Kautto E."/>
            <person name="Blachly J.S."/>
        </authorList>
    </citation>
    <scope>NUCLEOTIDE SEQUENCE [LARGE SCALE GENOMIC DNA]</scope>
    <source>
        <strain evidence="1">B95-8</strain>
        <tissue evidence="1">Cell line</tissue>
    </source>
</reference>
<protein>
    <submittedName>
        <fullName evidence="1">Uncharacterized protein</fullName>
    </submittedName>
</protein>
<dbReference type="EMBL" id="JASSZA010000002">
    <property type="protein sequence ID" value="KAK2117534.1"/>
    <property type="molecule type" value="Genomic_DNA"/>
</dbReference>
<comment type="caution">
    <text evidence="1">The sequence shown here is derived from an EMBL/GenBank/DDBJ whole genome shotgun (WGS) entry which is preliminary data.</text>
</comment>